<protein>
    <submittedName>
        <fullName evidence="6">Crp/Fnr family transcriptional regulator</fullName>
    </submittedName>
</protein>
<dbReference type="Gene3D" id="2.60.120.10">
    <property type="entry name" value="Jelly Rolls"/>
    <property type="match status" value="1"/>
</dbReference>
<dbReference type="EMBL" id="CP113836">
    <property type="protein sequence ID" value="WAL66807.1"/>
    <property type="molecule type" value="Genomic_DNA"/>
</dbReference>
<dbReference type="InterPro" id="IPR036390">
    <property type="entry name" value="WH_DNA-bd_sf"/>
</dbReference>
<dbReference type="InterPro" id="IPR014710">
    <property type="entry name" value="RmlC-like_jellyroll"/>
</dbReference>
<dbReference type="Pfam" id="PF00027">
    <property type="entry name" value="cNMP_binding"/>
    <property type="match status" value="1"/>
</dbReference>
<keyword evidence="3" id="KW-0804">Transcription</keyword>
<keyword evidence="7" id="KW-1185">Reference proteome</keyword>
<evidence type="ECO:0000256" key="3">
    <source>
        <dbReference type="ARBA" id="ARBA00023163"/>
    </source>
</evidence>
<gene>
    <name evidence="6" type="ORF">ORV05_03060</name>
</gene>
<dbReference type="PROSITE" id="PS50042">
    <property type="entry name" value="CNMP_BINDING_3"/>
    <property type="match status" value="1"/>
</dbReference>
<feature type="domain" description="Cyclic nucleotide-binding" evidence="4">
    <location>
        <begin position="1"/>
        <end position="67"/>
    </location>
</feature>
<dbReference type="InterPro" id="IPR036388">
    <property type="entry name" value="WH-like_DNA-bd_sf"/>
</dbReference>
<reference evidence="6" key="1">
    <citation type="submission" date="2022-11" db="EMBL/GenBank/DDBJ databases">
        <authorList>
            <person name="Mo P."/>
        </authorList>
    </citation>
    <scope>NUCLEOTIDE SEQUENCE</scope>
    <source>
        <strain evidence="6">HUAS 11-8</strain>
    </source>
</reference>
<organism evidence="6 7">
    <name type="scientific">Amycolatopsis cynarae</name>
    <dbReference type="NCBI Taxonomy" id="2995223"/>
    <lineage>
        <taxon>Bacteria</taxon>
        <taxon>Bacillati</taxon>
        <taxon>Actinomycetota</taxon>
        <taxon>Actinomycetes</taxon>
        <taxon>Pseudonocardiales</taxon>
        <taxon>Pseudonocardiaceae</taxon>
        <taxon>Amycolatopsis</taxon>
    </lineage>
</organism>
<evidence type="ECO:0000256" key="1">
    <source>
        <dbReference type="ARBA" id="ARBA00023015"/>
    </source>
</evidence>
<accession>A0ABY7B4E4</accession>
<name>A0ABY7B4E4_9PSEU</name>
<dbReference type="PROSITE" id="PS51063">
    <property type="entry name" value="HTH_CRP_2"/>
    <property type="match status" value="1"/>
</dbReference>
<proteinExistence type="predicted"/>
<dbReference type="InterPro" id="IPR000595">
    <property type="entry name" value="cNMP-bd_dom"/>
</dbReference>
<evidence type="ECO:0000313" key="6">
    <source>
        <dbReference type="EMBL" id="WAL66807.1"/>
    </source>
</evidence>
<keyword evidence="2" id="KW-0238">DNA-binding</keyword>
<feature type="domain" description="HTH crp-type" evidence="5">
    <location>
        <begin position="98"/>
        <end position="170"/>
    </location>
</feature>
<evidence type="ECO:0000313" key="7">
    <source>
        <dbReference type="Proteomes" id="UP001163203"/>
    </source>
</evidence>
<dbReference type="Proteomes" id="UP001163203">
    <property type="component" value="Chromosome"/>
</dbReference>
<dbReference type="Gene3D" id="1.10.10.10">
    <property type="entry name" value="Winged helix-like DNA-binding domain superfamily/Winged helix DNA-binding domain"/>
    <property type="match status" value="1"/>
</dbReference>
<evidence type="ECO:0000259" key="5">
    <source>
        <dbReference type="PROSITE" id="PS51063"/>
    </source>
</evidence>
<evidence type="ECO:0000256" key="2">
    <source>
        <dbReference type="ARBA" id="ARBA00023125"/>
    </source>
</evidence>
<sequence length="185" mass="20038">MVLVESGSVKVVLSEHNGAQVIAGPYGPGELIGELGVLDQRPRSATVIAHRDGTGVRVVASIFRRLVEQDHDVLVLVNATLRDRLHRADRRQLAIASQDVTTRVAAQLLTWADTFGEASSDGVVVRGIPQGDLAKAVVASAKSVDAALKVLRAAGLVRTRRLWFLLPDPTLLRDLLNDRGWRKTT</sequence>
<dbReference type="InterPro" id="IPR018490">
    <property type="entry name" value="cNMP-bd_dom_sf"/>
</dbReference>
<dbReference type="RefSeq" id="WP_268756931.1">
    <property type="nucleotide sequence ID" value="NZ_CP113836.1"/>
</dbReference>
<dbReference type="InterPro" id="IPR012318">
    <property type="entry name" value="HTH_CRP"/>
</dbReference>
<dbReference type="PROSITE" id="PS00889">
    <property type="entry name" value="CNMP_BINDING_2"/>
    <property type="match status" value="1"/>
</dbReference>
<dbReference type="InterPro" id="IPR018488">
    <property type="entry name" value="cNMP-bd_CS"/>
</dbReference>
<dbReference type="CDD" id="cd00038">
    <property type="entry name" value="CAP_ED"/>
    <property type="match status" value="1"/>
</dbReference>
<evidence type="ECO:0000259" key="4">
    <source>
        <dbReference type="PROSITE" id="PS50042"/>
    </source>
</evidence>
<keyword evidence="1" id="KW-0805">Transcription regulation</keyword>
<dbReference type="SUPFAM" id="SSF46785">
    <property type="entry name" value="Winged helix' DNA-binding domain"/>
    <property type="match status" value="1"/>
</dbReference>
<dbReference type="Pfam" id="PF13545">
    <property type="entry name" value="HTH_Crp_2"/>
    <property type="match status" value="1"/>
</dbReference>
<dbReference type="SUPFAM" id="SSF51206">
    <property type="entry name" value="cAMP-binding domain-like"/>
    <property type="match status" value="1"/>
</dbReference>